<reference evidence="1" key="1">
    <citation type="submission" date="2018-05" db="EMBL/GenBank/DDBJ databases">
        <authorList>
            <person name="Lanie J.A."/>
            <person name="Ng W.-L."/>
            <person name="Kazmierczak K.M."/>
            <person name="Andrzejewski T.M."/>
            <person name="Davidsen T.M."/>
            <person name="Wayne K.J."/>
            <person name="Tettelin H."/>
            <person name="Glass J.I."/>
            <person name="Rusch D."/>
            <person name="Podicherti R."/>
            <person name="Tsui H.-C.T."/>
            <person name="Winkler M.E."/>
        </authorList>
    </citation>
    <scope>NUCLEOTIDE SEQUENCE</scope>
</reference>
<dbReference type="EMBL" id="UINC01005102">
    <property type="protein sequence ID" value="SVA19075.1"/>
    <property type="molecule type" value="Genomic_DNA"/>
</dbReference>
<dbReference type="AlphaFoldDB" id="A0A381TSQ1"/>
<sequence length="43" mass="4700">VYIREVSGALFLDRCRLRSCWTGCINSLMSDGGNDNAGESCDD</sequence>
<name>A0A381TSQ1_9ZZZZ</name>
<proteinExistence type="predicted"/>
<gene>
    <name evidence="1" type="ORF">METZ01_LOCUS71929</name>
</gene>
<protein>
    <submittedName>
        <fullName evidence="1">Uncharacterized protein</fullName>
    </submittedName>
</protein>
<accession>A0A381TSQ1</accession>
<feature type="non-terminal residue" evidence="1">
    <location>
        <position position="1"/>
    </location>
</feature>
<organism evidence="1">
    <name type="scientific">marine metagenome</name>
    <dbReference type="NCBI Taxonomy" id="408172"/>
    <lineage>
        <taxon>unclassified sequences</taxon>
        <taxon>metagenomes</taxon>
        <taxon>ecological metagenomes</taxon>
    </lineage>
</organism>
<feature type="non-terminal residue" evidence="1">
    <location>
        <position position="43"/>
    </location>
</feature>
<evidence type="ECO:0000313" key="1">
    <source>
        <dbReference type="EMBL" id="SVA19075.1"/>
    </source>
</evidence>